<evidence type="ECO:0000256" key="2">
    <source>
        <dbReference type="ARBA" id="ARBA00022737"/>
    </source>
</evidence>
<dbReference type="SUPFAM" id="SSF56024">
    <property type="entry name" value="Phospholipase D/nuclease"/>
    <property type="match status" value="2"/>
</dbReference>
<dbReference type="CDD" id="cd09105">
    <property type="entry name" value="PLDc_vPLD1_2_like_2"/>
    <property type="match status" value="1"/>
</dbReference>
<organism evidence="7 8">
    <name type="scientific">Microlunatus aurantiacus</name>
    <dbReference type="NCBI Taxonomy" id="446786"/>
    <lineage>
        <taxon>Bacteria</taxon>
        <taxon>Bacillati</taxon>
        <taxon>Actinomycetota</taxon>
        <taxon>Actinomycetes</taxon>
        <taxon>Propionibacteriales</taxon>
        <taxon>Propionibacteriaceae</taxon>
        <taxon>Microlunatus</taxon>
    </lineage>
</organism>
<protein>
    <submittedName>
        <fullName evidence="7">Phospholipase D-like domain-containing protein</fullName>
    </submittedName>
</protein>
<feature type="domain" description="PLD phosphodiesterase" evidence="6">
    <location>
        <begin position="404"/>
        <end position="426"/>
    </location>
</feature>
<evidence type="ECO:0000256" key="1">
    <source>
        <dbReference type="ARBA" id="ARBA00000798"/>
    </source>
</evidence>
<keyword evidence="3" id="KW-0378">Hydrolase</keyword>
<accession>A0ABP7D122</accession>
<keyword evidence="8" id="KW-1185">Reference proteome</keyword>
<sequence length="582" mass="64660">MPPHSGSGPVVRAAPELDRLALDWLLTKTERANPQTVLDDQHPGDRAWSAGNHVRPLVHGATYFAELHARIEETRAGDLIFFTDWRGDPDEQLTDDPESTVVKVLGAADRRGVDVRGLIWRSHWDKLSFSAGANRQTGERLQADGAEALLDMRVRTGGSHHQKLVVIRYAGRPADDIAFVGGIDLCHARRDDARHHGDPQGLPMAAAYGDTPAWHDIQAAISGPAVHDVETVFRERWLDPTPLSRNPFHQWRDRLAGNDLSPDPLPVQAPPPPTVPGGTHLVQLLRTYPNLRHGRDYPFARGGERSVARGYTKALERAERLIYVEDQYLWSTEIAATFADALRHRPELRVIAVLPHLPDQSAPLSRVPQELGRHDVVSQLLEAGGDRVAIYGIENHQGWPVYVHAKVCVIDDWWATIGSDNFNRRSWTHDSELSAVVVDAAGGDHSAYARRLRLALAAEHLDRQLGPDDYPGDVSLLASGRAPGPTTSPTDRDEALDDHDLLELMADCVDPAAMFSAYASSAAALQEWHDQGRPDGQRPPGRLRALHRVRLTPLTRAWAAPVYRTLHDPDGRPRVLRRRRSY</sequence>
<comment type="catalytic activity">
    <reaction evidence="1">
        <text>a 1,2-diacyl-sn-glycero-3-phosphocholine + H2O = a 1,2-diacyl-sn-glycero-3-phosphate + choline + H(+)</text>
        <dbReference type="Rhea" id="RHEA:14445"/>
        <dbReference type="ChEBI" id="CHEBI:15354"/>
        <dbReference type="ChEBI" id="CHEBI:15377"/>
        <dbReference type="ChEBI" id="CHEBI:15378"/>
        <dbReference type="ChEBI" id="CHEBI:57643"/>
        <dbReference type="ChEBI" id="CHEBI:58608"/>
        <dbReference type="EC" id="3.1.4.4"/>
    </reaction>
</comment>
<keyword evidence="4" id="KW-0443">Lipid metabolism</keyword>
<dbReference type="CDD" id="cd09104">
    <property type="entry name" value="PLDc_vPLD1_2_like_1"/>
    <property type="match status" value="1"/>
</dbReference>
<dbReference type="PANTHER" id="PTHR18896:SF76">
    <property type="entry name" value="PHOSPHOLIPASE"/>
    <property type="match status" value="1"/>
</dbReference>
<evidence type="ECO:0000313" key="7">
    <source>
        <dbReference type="EMBL" id="GAA3697358.1"/>
    </source>
</evidence>
<dbReference type="PROSITE" id="PS50035">
    <property type="entry name" value="PLD"/>
    <property type="match status" value="2"/>
</dbReference>
<feature type="region of interest" description="Disordered" evidence="5">
    <location>
        <begin position="472"/>
        <end position="494"/>
    </location>
</feature>
<evidence type="ECO:0000256" key="3">
    <source>
        <dbReference type="ARBA" id="ARBA00022801"/>
    </source>
</evidence>
<dbReference type="Proteomes" id="UP001500051">
    <property type="component" value="Unassembled WGS sequence"/>
</dbReference>
<proteinExistence type="predicted"/>
<keyword evidence="2" id="KW-0677">Repeat</keyword>
<evidence type="ECO:0000259" key="6">
    <source>
        <dbReference type="PROSITE" id="PS50035"/>
    </source>
</evidence>
<dbReference type="InterPro" id="IPR001736">
    <property type="entry name" value="PLipase_D/transphosphatidylase"/>
</dbReference>
<evidence type="ECO:0000256" key="4">
    <source>
        <dbReference type="ARBA" id="ARBA00023098"/>
    </source>
</evidence>
<dbReference type="PANTHER" id="PTHR18896">
    <property type="entry name" value="PHOSPHOLIPASE D"/>
    <property type="match status" value="1"/>
</dbReference>
<dbReference type="InterPro" id="IPR015679">
    <property type="entry name" value="PLipase_D_fam"/>
</dbReference>
<dbReference type="Pfam" id="PF13091">
    <property type="entry name" value="PLDc_2"/>
    <property type="match status" value="1"/>
</dbReference>
<dbReference type="RefSeq" id="WP_344811363.1">
    <property type="nucleotide sequence ID" value="NZ_BAAAYX010000003.1"/>
</dbReference>
<dbReference type="SMART" id="SM00155">
    <property type="entry name" value="PLDc"/>
    <property type="match status" value="2"/>
</dbReference>
<dbReference type="Gene3D" id="3.30.870.10">
    <property type="entry name" value="Endonuclease Chain A"/>
    <property type="match status" value="2"/>
</dbReference>
<dbReference type="EMBL" id="BAAAYX010000003">
    <property type="protein sequence ID" value="GAA3697358.1"/>
    <property type="molecule type" value="Genomic_DNA"/>
</dbReference>
<feature type="domain" description="PLD phosphodiesterase" evidence="6">
    <location>
        <begin position="156"/>
        <end position="189"/>
    </location>
</feature>
<name>A0ABP7D122_9ACTN</name>
<comment type="caution">
    <text evidence="7">The sequence shown here is derived from an EMBL/GenBank/DDBJ whole genome shotgun (WGS) entry which is preliminary data.</text>
</comment>
<evidence type="ECO:0000313" key="8">
    <source>
        <dbReference type="Proteomes" id="UP001500051"/>
    </source>
</evidence>
<dbReference type="InterPro" id="IPR025202">
    <property type="entry name" value="PLD-like_dom"/>
</dbReference>
<reference evidence="8" key="1">
    <citation type="journal article" date="2019" name="Int. J. Syst. Evol. Microbiol.">
        <title>The Global Catalogue of Microorganisms (GCM) 10K type strain sequencing project: providing services to taxonomists for standard genome sequencing and annotation.</title>
        <authorList>
            <consortium name="The Broad Institute Genomics Platform"/>
            <consortium name="The Broad Institute Genome Sequencing Center for Infectious Disease"/>
            <person name="Wu L."/>
            <person name="Ma J."/>
        </authorList>
    </citation>
    <scope>NUCLEOTIDE SEQUENCE [LARGE SCALE GENOMIC DNA]</scope>
    <source>
        <strain evidence="8">JCM 16548</strain>
    </source>
</reference>
<gene>
    <name evidence="7" type="ORF">GCM10022204_11670</name>
</gene>
<evidence type="ECO:0000256" key="5">
    <source>
        <dbReference type="SAM" id="MobiDB-lite"/>
    </source>
</evidence>